<keyword evidence="1" id="KW-0812">Transmembrane</keyword>
<evidence type="ECO:0008006" key="4">
    <source>
        <dbReference type="Google" id="ProtNLM"/>
    </source>
</evidence>
<feature type="transmembrane region" description="Helical" evidence="1">
    <location>
        <begin position="34"/>
        <end position="56"/>
    </location>
</feature>
<name>A0A7Z9A369_9MICC</name>
<feature type="transmembrane region" description="Helical" evidence="1">
    <location>
        <begin position="96"/>
        <end position="117"/>
    </location>
</feature>
<gene>
    <name evidence="2" type="ORF">NCTC10207_00851</name>
</gene>
<feature type="transmembrane region" description="Helical" evidence="1">
    <location>
        <begin position="123"/>
        <end position="140"/>
    </location>
</feature>
<dbReference type="AlphaFoldDB" id="A0A7Z9A369"/>
<proteinExistence type="predicted"/>
<evidence type="ECO:0000313" key="2">
    <source>
        <dbReference type="EMBL" id="VEI22765.1"/>
    </source>
</evidence>
<dbReference type="EMBL" id="LR134479">
    <property type="protein sequence ID" value="VEI22765.1"/>
    <property type="molecule type" value="Genomic_DNA"/>
</dbReference>
<evidence type="ECO:0000256" key="1">
    <source>
        <dbReference type="SAM" id="Phobius"/>
    </source>
</evidence>
<keyword evidence="1" id="KW-0472">Membrane</keyword>
<accession>A0A7Z9A369</accession>
<reference evidence="2 3" key="1">
    <citation type="submission" date="2018-12" db="EMBL/GenBank/DDBJ databases">
        <authorList>
            <consortium name="Pathogen Informatics"/>
        </authorList>
    </citation>
    <scope>NUCLEOTIDE SEQUENCE [LARGE SCALE GENOMIC DNA]</scope>
    <source>
        <strain evidence="2 3">NCTC10207</strain>
    </source>
</reference>
<organism evidence="2 3">
    <name type="scientific">Rothia aeria</name>
    <dbReference type="NCBI Taxonomy" id="172042"/>
    <lineage>
        <taxon>Bacteria</taxon>
        <taxon>Bacillati</taxon>
        <taxon>Actinomycetota</taxon>
        <taxon>Actinomycetes</taxon>
        <taxon>Micrococcales</taxon>
        <taxon>Micrococcaceae</taxon>
        <taxon>Rothia</taxon>
    </lineage>
</organism>
<evidence type="ECO:0000313" key="3">
    <source>
        <dbReference type="Proteomes" id="UP000282386"/>
    </source>
</evidence>
<protein>
    <recommendedName>
        <fullName evidence="4">ATP synthase protein I2</fullName>
    </recommendedName>
</protein>
<feature type="transmembrane region" description="Helical" evidence="1">
    <location>
        <begin position="62"/>
        <end position="84"/>
    </location>
</feature>
<keyword evidence="1" id="KW-1133">Transmembrane helix</keyword>
<dbReference type="Proteomes" id="UP000282386">
    <property type="component" value="Chromosome"/>
</dbReference>
<sequence>MILQRVKNLLWYPPSERKGRPLGSYSRTFPWKTLYYRVSVCSVPPLLLGVTGALIVRGPSGLAGFMLGFLIIYICFTLGVLTVLGATQLRVGIPQALVCAYVVKASLMGVVLLTVPIPENIKHGWTLAGAIIGAVLWLSIEAITINNIRILYFDSEP</sequence>